<dbReference type="PANTHER" id="PTHR36965:SF1">
    <property type="entry name" value="FE(2+)-TRAFFICKING PROTEIN-RELATED"/>
    <property type="match status" value="1"/>
</dbReference>
<dbReference type="SUPFAM" id="SSF111148">
    <property type="entry name" value="YggX-like"/>
    <property type="match status" value="1"/>
</dbReference>
<name>A0A177SPX2_PSEPU</name>
<dbReference type="PANTHER" id="PTHR36965">
    <property type="entry name" value="FE(2+)-TRAFFICKING PROTEIN-RELATED"/>
    <property type="match status" value="1"/>
</dbReference>
<dbReference type="AlphaFoldDB" id="A0A177SPX2"/>
<gene>
    <name evidence="6" type="ORF">AYO28_16140</name>
</gene>
<evidence type="ECO:0000256" key="1">
    <source>
        <dbReference type="ARBA" id="ARBA00023004"/>
    </source>
</evidence>
<evidence type="ECO:0000256" key="4">
    <source>
        <dbReference type="ARBA" id="ARBA00070403"/>
    </source>
</evidence>
<dbReference type="GO" id="GO:0005829">
    <property type="term" value="C:cytosol"/>
    <property type="evidence" value="ECO:0007669"/>
    <property type="project" value="TreeGrafter"/>
</dbReference>
<evidence type="ECO:0000256" key="5">
    <source>
        <dbReference type="HAMAP-Rule" id="MF_00686"/>
    </source>
</evidence>
<keyword evidence="1 5" id="KW-0408">Iron</keyword>
<dbReference type="InterPro" id="IPR007457">
    <property type="entry name" value="Fe_traffick_prot_YggX"/>
</dbReference>
<protein>
    <recommendedName>
        <fullName evidence="4 5">Probable Fe(2+)-trafficking protein</fullName>
    </recommendedName>
</protein>
<dbReference type="InterPro" id="IPR036766">
    <property type="entry name" value="Fe_traffick_prot_YggX_sf"/>
</dbReference>
<dbReference type="GO" id="GO:0005506">
    <property type="term" value="F:iron ion binding"/>
    <property type="evidence" value="ECO:0007669"/>
    <property type="project" value="UniProtKB-UniRule"/>
</dbReference>
<organism evidence="6 7">
    <name type="scientific">Pseudomonas putida</name>
    <name type="common">Arthrobacter siderocapsulatus</name>
    <dbReference type="NCBI Taxonomy" id="303"/>
    <lineage>
        <taxon>Bacteria</taxon>
        <taxon>Pseudomonadati</taxon>
        <taxon>Pseudomonadota</taxon>
        <taxon>Gammaproteobacteria</taxon>
        <taxon>Pseudomonadales</taxon>
        <taxon>Pseudomonadaceae</taxon>
        <taxon>Pseudomonas</taxon>
    </lineage>
</organism>
<dbReference type="HAMAP" id="MF_00686">
    <property type="entry name" value="Fe_traffic_YggX"/>
    <property type="match status" value="1"/>
</dbReference>
<dbReference type="Pfam" id="PF04362">
    <property type="entry name" value="Iron_traffic"/>
    <property type="match status" value="1"/>
</dbReference>
<reference evidence="6 7" key="1">
    <citation type="submission" date="2016-03" db="EMBL/GenBank/DDBJ databases">
        <title>Draft Genome Assembly of Pseudomonas putida strain CBF10-2.</title>
        <authorList>
            <person name="Iyer R.S."/>
            <person name="Damania A."/>
        </authorList>
    </citation>
    <scope>NUCLEOTIDE SEQUENCE [LARGE SCALE GENOMIC DNA]</scope>
    <source>
        <strain evidence="6 7">CBF10-2</strain>
    </source>
</reference>
<evidence type="ECO:0000313" key="7">
    <source>
        <dbReference type="Proteomes" id="UP000077752"/>
    </source>
</evidence>
<comment type="caution">
    <text evidence="6">The sequence shown here is derived from an EMBL/GenBank/DDBJ whole genome shotgun (WGS) entry which is preliminary data.</text>
</comment>
<proteinExistence type="inferred from homology"/>
<dbReference type="FunFam" id="1.10.3880.10:FF:000001">
    <property type="entry name" value="Probable Fe(2+)-trafficking protein"/>
    <property type="match status" value="1"/>
</dbReference>
<dbReference type="GO" id="GO:0034599">
    <property type="term" value="P:cellular response to oxidative stress"/>
    <property type="evidence" value="ECO:0007669"/>
    <property type="project" value="TreeGrafter"/>
</dbReference>
<dbReference type="Gene3D" id="1.10.3880.10">
    <property type="entry name" value="Fe(II) trafficking protein YggX"/>
    <property type="match status" value="1"/>
</dbReference>
<sequence length="90" mass="10657">MTRTVMCRKYKEQLPGLERPPYPGPKGLDIYEHISQKAWADWQKEQTMLINEKRLNMMNAEDRKFIQGEMDKFFSGEEFEKAEGYVPPAQ</sequence>
<dbReference type="NCBIfam" id="NF003817">
    <property type="entry name" value="PRK05408.1"/>
    <property type="match status" value="1"/>
</dbReference>
<accession>A0A177SPX2</accession>
<evidence type="ECO:0000256" key="3">
    <source>
        <dbReference type="ARBA" id="ARBA00061679"/>
    </source>
</evidence>
<evidence type="ECO:0000313" key="6">
    <source>
        <dbReference type="EMBL" id="OAI93032.1"/>
    </source>
</evidence>
<dbReference type="Proteomes" id="UP000077752">
    <property type="component" value="Unassembled WGS sequence"/>
</dbReference>
<dbReference type="PIRSF" id="PIRSF029827">
    <property type="entry name" value="Fe_traffic_YggX"/>
    <property type="match status" value="1"/>
</dbReference>
<dbReference type="EMBL" id="LUCV01000014">
    <property type="protein sequence ID" value="OAI93032.1"/>
    <property type="molecule type" value="Genomic_DNA"/>
</dbReference>
<evidence type="ECO:0000256" key="2">
    <source>
        <dbReference type="ARBA" id="ARBA00053793"/>
    </source>
</evidence>
<comment type="similarity">
    <text evidence="3 5">Belongs to the Fe(2+)-trafficking protein family.</text>
</comment>
<comment type="function">
    <text evidence="2">Could be a mediator in iron transactions between iron acquisition and iron-requiring processes, such as synthesis and/or repair of Fe-S clusters in biosynthetic enzymes. Necessary to maintain high levels of aconitase under oxidative stress.</text>
</comment>
<dbReference type="RefSeq" id="WP_009396072.1">
    <property type="nucleotide sequence ID" value="NZ_LUCV01000014.1"/>
</dbReference>